<keyword evidence="4" id="KW-1133">Transmembrane helix</keyword>
<evidence type="ECO:0000313" key="7">
    <source>
        <dbReference type="Proteomes" id="UP000242180"/>
    </source>
</evidence>
<sequence>MRKPYQWLSTASVFATLTAVALADVPAARYGAQCALLDNKIYCYGGGQPVVNKADPQSMEDFQYLDVSQNFSVSQSSAAWTSLSTNGSVDPEPNFLFNMIAIPDSNSLFMNGGLGYNNGTGLLHQAKAYNIDQNSWSIVSTPAGMLQTRQSTMILGQNNKVYIWGGRSDHDTGFSGGQDYLNEMRILTFALGNATQNTLNMAWKILNTLPSNIYPRIDCAATLSGDGTKIFYTGGLAAQPSATNRSSYTLTAVDMSNILTYDTTNGNWETLQTSGPTPAKRVVHTATLKANTTKIVIYGGCDTNTRIPVKDTYDCYTLDTDSLTYTGISLPGSNAPGGRCGHSAVMKGDDLFILFGLDSSGSPHFDFHVLDTNSWNFTDNYTPSGPSHETIPGQDGDSVGSSTSDGGLSSDSSLSGGAIAGVVIGCVAGVGMLVGAFVFCFLRRRRSADDKRESRTKEKEVLTSEQETQSQPPPQYEQQSNSYQMLPSAYKGRADKPDGSAEGPIVLQSVKPDGL</sequence>
<dbReference type="Proteomes" id="UP000242180">
    <property type="component" value="Unassembled WGS sequence"/>
</dbReference>
<feature type="compositionally biased region" description="Low complexity" evidence="3">
    <location>
        <begin position="393"/>
        <end position="411"/>
    </location>
</feature>
<feature type="transmembrane region" description="Helical" evidence="4">
    <location>
        <begin position="418"/>
        <end position="442"/>
    </location>
</feature>
<dbReference type="AlphaFoldDB" id="A0A1X2H6V4"/>
<dbReference type="EMBL" id="MCGN01000008">
    <property type="protein sequence ID" value="ORY93749.1"/>
    <property type="molecule type" value="Genomic_DNA"/>
</dbReference>
<evidence type="ECO:0000256" key="1">
    <source>
        <dbReference type="ARBA" id="ARBA00022441"/>
    </source>
</evidence>
<dbReference type="InterPro" id="IPR015915">
    <property type="entry name" value="Kelch-typ_b-propeller"/>
</dbReference>
<feature type="chain" id="PRO_5012552637" description="Galactose oxidase" evidence="5">
    <location>
        <begin position="24"/>
        <end position="515"/>
    </location>
</feature>
<dbReference type="OrthoDB" id="2363417at2759"/>
<reference evidence="6 7" key="1">
    <citation type="submission" date="2016-07" db="EMBL/GenBank/DDBJ databases">
        <title>Pervasive Adenine N6-methylation of Active Genes in Fungi.</title>
        <authorList>
            <consortium name="DOE Joint Genome Institute"/>
            <person name="Mondo S.J."/>
            <person name="Dannebaum R.O."/>
            <person name="Kuo R.C."/>
            <person name="Labutti K."/>
            <person name="Haridas S."/>
            <person name="Kuo A."/>
            <person name="Salamov A."/>
            <person name="Ahrendt S.R."/>
            <person name="Lipzen A."/>
            <person name="Sullivan W."/>
            <person name="Andreopoulos W.B."/>
            <person name="Clum A."/>
            <person name="Lindquist E."/>
            <person name="Daum C."/>
            <person name="Ramamoorthy G.K."/>
            <person name="Gryganskyi A."/>
            <person name="Culley D."/>
            <person name="Magnuson J.K."/>
            <person name="James T.Y."/>
            <person name="O'Malley M.A."/>
            <person name="Stajich J.E."/>
            <person name="Spatafora J.W."/>
            <person name="Visel A."/>
            <person name="Grigoriev I.V."/>
        </authorList>
    </citation>
    <scope>NUCLEOTIDE SEQUENCE [LARGE SCALE GENOMIC DNA]</scope>
    <source>
        <strain evidence="6 7">NRRL 2496</strain>
    </source>
</reference>
<keyword evidence="4" id="KW-0812">Transmembrane</keyword>
<organism evidence="6 7">
    <name type="scientific">Syncephalastrum racemosum</name>
    <name type="common">Filamentous fungus</name>
    <dbReference type="NCBI Taxonomy" id="13706"/>
    <lineage>
        <taxon>Eukaryota</taxon>
        <taxon>Fungi</taxon>
        <taxon>Fungi incertae sedis</taxon>
        <taxon>Mucoromycota</taxon>
        <taxon>Mucoromycotina</taxon>
        <taxon>Mucoromycetes</taxon>
        <taxon>Mucorales</taxon>
        <taxon>Syncephalastraceae</taxon>
        <taxon>Syncephalastrum</taxon>
    </lineage>
</organism>
<evidence type="ECO:0000313" key="6">
    <source>
        <dbReference type="EMBL" id="ORY93749.1"/>
    </source>
</evidence>
<feature type="region of interest" description="Disordered" evidence="3">
    <location>
        <begin position="381"/>
        <end position="411"/>
    </location>
</feature>
<dbReference type="CDD" id="cd12087">
    <property type="entry name" value="TM_EGFR-like"/>
    <property type="match status" value="1"/>
</dbReference>
<feature type="signal peptide" evidence="5">
    <location>
        <begin position="1"/>
        <end position="23"/>
    </location>
</feature>
<dbReference type="Pfam" id="PF24681">
    <property type="entry name" value="Kelch_KLHDC2_KLHL20_DRC7"/>
    <property type="match status" value="2"/>
</dbReference>
<dbReference type="PANTHER" id="PTHR46093">
    <property type="entry name" value="ACYL-COA-BINDING DOMAIN-CONTAINING PROTEIN 5"/>
    <property type="match status" value="1"/>
</dbReference>
<keyword evidence="5" id="KW-0732">Signal</keyword>
<proteinExistence type="predicted"/>
<feature type="compositionally biased region" description="Low complexity" evidence="3">
    <location>
        <begin position="463"/>
        <end position="484"/>
    </location>
</feature>
<keyword evidence="1" id="KW-0880">Kelch repeat</keyword>
<evidence type="ECO:0000256" key="5">
    <source>
        <dbReference type="SAM" id="SignalP"/>
    </source>
</evidence>
<evidence type="ECO:0000256" key="3">
    <source>
        <dbReference type="SAM" id="MobiDB-lite"/>
    </source>
</evidence>
<dbReference type="SUPFAM" id="SSF117281">
    <property type="entry name" value="Kelch motif"/>
    <property type="match status" value="2"/>
</dbReference>
<protein>
    <recommendedName>
        <fullName evidence="8">Galactose oxidase</fullName>
    </recommendedName>
</protein>
<feature type="region of interest" description="Disordered" evidence="3">
    <location>
        <begin position="449"/>
        <end position="515"/>
    </location>
</feature>
<comment type="caution">
    <text evidence="6">The sequence shown here is derived from an EMBL/GenBank/DDBJ whole genome shotgun (WGS) entry which is preliminary data.</text>
</comment>
<keyword evidence="4" id="KW-0472">Membrane</keyword>
<name>A0A1X2H6V4_SYNRA</name>
<evidence type="ECO:0000256" key="4">
    <source>
        <dbReference type="SAM" id="Phobius"/>
    </source>
</evidence>
<gene>
    <name evidence="6" type="ORF">BCR43DRAFT_495261</name>
</gene>
<dbReference type="OMA" id="NIYPRID"/>
<dbReference type="PANTHER" id="PTHR46093:SF3">
    <property type="entry name" value="ACYL-COA-BINDING DOMAIN-CONTAINING PROTEIN 4"/>
    <property type="match status" value="1"/>
</dbReference>
<dbReference type="Gene3D" id="2.120.10.80">
    <property type="entry name" value="Kelch-type beta propeller"/>
    <property type="match status" value="2"/>
</dbReference>
<keyword evidence="7" id="KW-1185">Reference proteome</keyword>
<dbReference type="InParanoid" id="A0A1X2H6V4"/>
<accession>A0A1X2H6V4</accession>
<dbReference type="STRING" id="13706.A0A1X2H6V4"/>
<evidence type="ECO:0008006" key="8">
    <source>
        <dbReference type="Google" id="ProtNLM"/>
    </source>
</evidence>
<keyword evidence="2" id="KW-0677">Repeat</keyword>
<feature type="compositionally biased region" description="Basic and acidic residues" evidence="3">
    <location>
        <begin position="449"/>
        <end position="462"/>
    </location>
</feature>
<evidence type="ECO:0000256" key="2">
    <source>
        <dbReference type="ARBA" id="ARBA00022737"/>
    </source>
</evidence>